<dbReference type="AlphaFoldDB" id="A0A378B360"/>
<sequence length="100" mass="10743">MSKKIARCSLYVLGMACLTVQAAEPLTSLDKPEGRLDIIAWPDISNAGRPTNSTTGVSQFEKDTGCQVNVKTAATSDEMVSLMPKAATIWSPPRVMLRCA</sequence>
<feature type="chain" id="PRO_5016945254" evidence="1">
    <location>
        <begin position="23"/>
        <end position="100"/>
    </location>
</feature>
<dbReference type="EMBL" id="UGMD01000002">
    <property type="protein sequence ID" value="STV27914.1"/>
    <property type="molecule type" value="Genomic_DNA"/>
</dbReference>
<accession>A0A378B360</accession>
<evidence type="ECO:0000256" key="1">
    <source>
        <dbReference type="SAM" id="SignalP"/>
    </source>
</evidence>
<name>A0A378B360_KLEPN</name>
<protein>
    <submittedName>
        <fullName evidence="2">ABC transporter, periplasmic spermidine putrescine-binding protein PotD</fullName>
    </submittedName>
</protein>
<evidence type="ECO:0000313" key="2">
    <source>
        <dbReference type="EMBL" id="STV27914.1"/>
    </source>
</evidence>
<organism evidence="2 3">
    <name type="scientific">Klebsiella pneumoniae</name>
    <dbReference type="NCBI Taxonomy" id="573"/>
    <lineage>
        <taxon>Bacteria</taxon>
        <taxon>Pseudomonadati</taxon>
        <taxon>Pseudomonadota</taxon>
        <taxon>Gammaproteobacteria</taxon>
        <taxon>Enterobacterales</taxon>
        <taxon>Enterobacteriaceae</taxon>
        <taxon>Klebsiella/Raoultella group</taxon>
        <taxon>Klebsiella</taxon>
        <taxon>Klebsiella pneumoniae complex</taxon>
    </lineage>
</organism>
<proteinExistence type="predicted"/>
<gene>
    <name evidence="2" type="ORF">NCTC204_05192</name>
</gene>
<keyword evidence="1" id="KW-0732">Signal</keyword>
<evidence type="ECO:0000313" key="3">
    <source>
        <dbReference type="Proteomes" id="UP000255192"/>
    </source>
</evidence>
<dbReference type="Proteomes" id="UP000255192">
    <property type="component" value="Unassembled WGS sequence"/>
</dbReference>
<feature type="signal peptide" evidence="1">
    <location>
        <begin position="1"/>
        <end position="22"/>
    </location>
</feature>
<reference evidence="2 3" key="1">
    <citation type="submission" date="2018-06" db="EMBL/GenBank/DDBJ databases">
        <authorList>
            <consortium name="Pathogen Informatics"/>
            <person name="Doyle S."/>
        </authorList>
    </citation>
    <scope>NUCLEOTIDE SEQUENCE [LARGE SCALE GENOMIC DNA]</scope>
    <source>
        <strain evidence="2 3">NCTC204</strain>
    </source>
</reference>